<dbReference type="OrthoDB" id="9794483at2"/>
<dbReference type="Pfam" id="PF14804">
    <property type="entry name" value="Jag_N"/>
    <property type="match status" value="1"/>
</dbReference>
<dbReference type="Gene3D" id="3.30.30.80">
    <property type="entry name" value="probable RNA-binding protein from clostridium symbiosum atcc 14940"/>
    <property type="match status" value="1"/>
</dbReference>
<evidence type="ECO:0000256" key="1">
    <source>
        <dbReference type="SAM" id="MobiDB-lite"/>
    </source>
</evidence>
<dbReference type="AlphaFoldDB" id="A0A345ZBZ7"/>
<dbReference type="EMBL" id="CP025544">
    <property type="protein sequence ID" value="AXK60814.1"/>
    <property type="molecule type" value="Genomic_DNA"/>
</dbReference>
<feature type="compositionally biased region" description="Low complexity" evidence="1">
    <location>
        <begin position="114"/>
        <end position="127"/>
    </location>
</feature>
<dbReference type="Proteomes" id="UP000254834">
    <property type="component" value="Chromosome"/>
</dbReference>
<sequence length="212" mass="24390">MKSVVVEASTVAKAIELAWQKAEKPEEFFIRILQEHSSGFLGFGAQKAKIVFFFKNAQKSDSLFPVILKQKEYANLFDNDKLKAPSQTNVIDNELNKNISLGQKKKQHPHHQQQAKQKQSQPAHQAPRPAHHDVKPQHQNQAVQVKNQQHVKPVLQTQTNRTQVKIELPVKPVVKQEQAPAKEQLIKKIQHLMFLFKLKLLNKLLKLCMLLR</sequence>
<accession>A0A345ZBZ7</accession>
<proteinExistence type="predicted"/>
<reference evidence="3 4" key="1">
    <citation type="submission" date="2017-12" db="EMBL/GenBank/DDBJ databases">
        <title>Chromulinavorax destructans is a abundant pathogen of dominant heterotrophic picoflagllates.</title>
        <authorList>
            <person name="Deeg C.M."/>
            <person name="Zimmer M."/>
            <person name="Suttle C.A."/>
        </authorList>
    </citation>
    <scope>NUCLEOTIDE SEQUENCE [LARGE SCALE GENOMIC DNA]</scope>
    <source>
        <strain evidence="3 4">SeV1</strain>
    </source>
</reference>
<keyword evidence="4" id="KW-1185">Reference proteome</keyword>
<dbReference type="InterPro" id="IPR038247">
    <property type="entry name" value="Jag_N_dom_sf"/>
</dbReference>
<feature type="domain" description="RNA-binding protein KhpB N-terminal" evidence="2">
    <location>
        <begin position="6"/>
        <end position="50"/>
    </location>
</feature>
<gene>
    <name evidence="3" type="ORF">C0J27_03655</name>
</gene>
<feature type="compositionally biased region" description="Polar residues" evidence="1">
    <location>
        <begin position="137"/>
        <end position="149"/>
    </location>
</feature>
<evidence type="ECO:0000259" key="2">
    <source>
        <dbReference type="Pfam" id="PF14804"/>
    </source>
</evidence>
<evidence type="ECO:0000313" key="4">
    <source>
        <dbReference type="Proteomes" id="UP000254834"/>
    </source>
</evidence>
<name>A0A345ZBZ7_9BACT</name>
<evidence type="ECO:0000313" key="3">
    <source>
        <dbReference type="EMBL" id="AXK60814.1"/>
    </source>
</evidence>
<dbReference type="InterPro" id="IPR032782">
    <property type="entry name" value="KhpB_N"/>
</dbReference>
<protein>
    <recommendedName>
        <fullName evidence="2">RNA-binding protein KhpB N-terminal domain-containing protein</fullName>
    </recommendedName>
</protein>
<dbReference type="RefSeq" id="WP_115585829.1">
    <property type="nucleotide sequence ID" value="NZ_CP025544.1"/>
</dbReference>
<dbReference type="KEGG" id="cdes:C0J27_03655"/>
<organism evidence="3 4">
    <name type="scientific">Candidatus Chromulinivorax destructor</name>
    <dbReference type="NCBI Taxonomy" id="2066483"/>
    <lineage>
        <taxon>Bacteria</taxon>
        <taxon>Candidatus Babelota</taxon>
        <taxon>Candidatus Babeliae</taxon>
        <taxon>Candidatus Babeliales</taxon>
        <taxon>Candidatus Chromulinivoraceae</taxon>
        <taxon>Candidatus Chromulinivorax</taxon>
    </lineage>
</organism>
<feature type="region of interest" description="Disordered" evidence="1">
    <location>
        <begin position="102"/>
        <end position="149"/>
    </location>
</feature>
<feature type="compositionally biased region" description="Basic residues" evidence="1">
    <location>
        <begin position="103"/>
        <end position="113"/>
    </location>
</feature>